<reference evidence="2 3" key="1">
    <citation type="submission" date="2018-06" db="EMBL/GenBank/DDBJ databases">
        <title>The Genome of Cuscuta australis (Dodder) Provides Insight into the Evolution of Plant Parasitism.</title>
        <authorList>
            <person name="Liu H."/>
        </authorList>
    </citation>
    <scope>NUCLEOTIDE SEQUENCE [LARGE SCALE GENOMIC DNA]</scope>
    <source>
        <strain evidence="3">cv. Yunnan</strain>
        <tissue evidence="2">Vines</tissue>
    </source>
</reference>
<feature type="region of interest" description="Disordered" evidence="1">
    <location>
        <begin position="1"/>
        <end position="30"/>
    </location>
</feature>
<gene>
    <name evidence="2" type="ORF">DM860_012190</name>
</gene>
<dbReference type="EMBL" id="NQVE01000018">
    <property type="protein sequence ID" value="RAL53575.1"/>
    <property type="molecule type" value="Genomic_DNA"/>
</dbReference>
<protein>
    <recommendedName>
        <fullName evidence="4">Endonuclease/exonuclease/phosphatase domain-containing protein</fullName>
    </recommendedName>
</protein>
<evidence type="ECO:0000256" key="1">
    <source>
        <dbReference type="SAM" id="MobiDB-lite"/>
    </source>
</evidence>
<accession>A0A328E6C9</accession>
<proteinExistence type="predicted"/>
<dbReference type="AlphaFoldDB" id="A0A328E6C9"/>
<feature type="compositionally biased region" description="Polar residues" evidence="1">
    <location>
        <begin position="1"/>
        <end position="12"/>
    </location>
</feature>
<dbReference type="InterPro" id="IPR036691">
    <property type="entry name" value="Endo/exonu/phosph_ase_sf"/>
</dbReference>
<organism evidence="2 3">
    <name type="scientific">Cuscuta australis</name>
    <dbReference type="NCBI Taxonomy" id="267555"/>
    <lineage>
        <taxon>Eukaryota</taxon>
        <taxon>Viridiplantae</taxon>
        <taxon>Streptophyta</taxon>
        <taxon>Embryophyta</taxon>
        <taxon>Tracheophyta</taxon>
        <taxon>Spermatophyta</taxon>
        <taxon>Magnoliopsida</taxon>
        <taxon>eudicotyledons</taxon>
        <taxon>Gunneridae</taxon>
        <taxon>Pentapetalae</taxon>
        <taxon>asterids</taxon>
        <taxon>lamiids</taxon>
        <taxon>Solanales</taxon>
        <taxon>Convolvulaceae</taxon>
        <taxon>Cuscuteae</taxon>
        <taxon>Cuscuta</taxon>
        <taxon>Cuscuta subgen. Grammica</taxon>
        <taxon>Cuscuta sect. Cleistogrammica</taxon>
    </lineage>
</organism>
<sequence length="160" mass="18373">MANGKRTAQSWIKSRRPSPKKERDTWPTPPVRHPIGLIPSDINKRKDLWEFLQKSTVTYPWCVLGDFNTVLKMDERVGGNPVNWEEITEFSSCLSTCGLEDLPYEGSKYTWCNNQGLGKLIYSKLDRIMGNVEWLLKFDFKACFREGGVSDHSAMILKKA</sequence>
<dbReference type="PANTHER" id="PTHR33710:SF64">
    <property type="entry name" value="ENDONUCLEASE_EXONUCLEASE_PHOSPHATASE DOMAIN-CONTAINING PROTEIN"/>
    <property type="match status" value="1"/>
</dbReference>
<dbReference type="SUPFAM" id="SSF56219">
    <property type="entry name" value="DNase I-like"/>
    <property type="match status" value="1"/>
</dbReference>
<evidence type="ECO:0008006" key="4">
    <source>
        <dbReference type="Google" id="ProtNLM"/>
    </source>
</evidence>
<evidence type="ECO:0000313" key="2">
    <source>
        <dbReference type="EMBL" id="RAL53575.1"/>
    </source>
</evidence>
<name>A0A328E6C9_9ASTE</name>
<dbReference type="PANTHER" id="PTHR33710">
    <property type="entry name" value="BNAC02G09200D PROTEIN"/>
    <property type="match status" value="1"/>
</dbReference>
<comment type="caution">
    <text evidence="2">The sequence shown here is derived from an EMBL/GenBank/DDBJ whole genome shotgun (WGS) entry which is preliminary data.</text>
</comment>
<keyword evidence="3" id="KW-1185">Reference proteome</keyword>
<dbReference type="Gene3D" id="3.60.10.10">
    <property type="entry name" value="Endonuclease/exonuclease/phosphatase"/>
    <property type="match status" value="1"/>
</dbReference>
<evidence type="ECO:0000313" key="3">
    <source>
        <dbReference type="Proteomes" id="UP000249390"/>
    </source>
</evidence>
<dbReference type="Proteomes" id="UP000249390">
    <property type="component" value="Unassembled WGS sequence"/>
</dbReference>